<feature type="domain" description="LIM zinc-binding" evidence="5">
    <location>
        <begin position="21"/>
        <end position="81"/>
    </location>
</feature>
<gene>
    <name evidence="6" type="ORF">GE061_020138</name>
</gene>
<keyword evidence="7" id="KW-1185">Reference proteome</keyword>
<keyword evidence="3 4" id="KW-0440">LIM domain</keyword>
<accession>A0A8S9WIU1</accession>
<organism evidence="6 7">
    <name type="scientific">Apolygus lucorum</name>
    <name type="common">Small green plant bug</name>
    <name type="synonym">Lygocoris lucorum</name>
    <dbReference type="NCBI Taxonomy" id="248454"/>
    <lineage>
        <taxon>Eukaryota</taxon>
        <taxon>Metazoa</taxon>
        <taxon>Ecdysozoa</taxon>
        <taxon>Arthropoda</taxon>
        <taxon>Hexapoda</taxon>
        <taxon>Insecta</taxon>
        <taxon>Pterygota</taxon>
        <taxon>Neoptera</taxon>
        <taxon>Paraneoptera</taxon>
        <taxon>Hemiptera</taxon>
        <taxon>Heteroptera</taxon>
        <taxon>Panheteroptera</taxon>
        <taxon>Cimicomorpha</taxon>
        <taxon>Miridae</taxon>
        <taxon>Mirini</taxon>
        <taxon>Apolygus</taxon>
    </lineage>
</organism>
<keyword evidence="2 4" id="KW-0862">Zinc</keyword>
<dbReference type="PANTHER" id="PTHR24206">
    <property type="entry name" value="OS06G0237300 PROTEIN"/>
    <property type="match status" value="1"/>
</dbReference>
<dbReference type="Pfam" id="PF00412">
    <property type="entry name" value="LIM"/>
    <property type="match status" value="1"/>
</dbReference>
<proteinExistence type="predicted"/>
<dbReference type="CDD" id="cd09358">
    <property type="entry name" value="LIM_Mical_like"/>
    <property type="match status" value="1"/>
</dbReference>
<evidence type="ECO:0000313" key="6">
    <source>
        <dbReference type="EMBL" id="KAF6197500.1"/>
    </source>
</evidence>
<dbReference type="AlphaFoldDB" id="A0A8S9WIU1"/>
<dbReference type="SMART" id="SM00132">
    <property type="entry name" value="LIM"/>
    <property type="match status" value="1"/>
</dbReference>
<keyword evidence="1 4" id="KW-0479">Metal-binding</keyword>
<evidence type="ECO:0000256" key="3">
    <source>
        <dbReference type="ARBA" id="ARBA00023038"/>
    </source>
</evidence>
<dbReference type="Gene3D" id="2.10.110.10">
    <property type="entry name" value="Cysteine Rich Protein"/>
    <property type="match status" value="1"/>
</dbReference>
<dbReference type="GO" id="GO:0046872">
    <property type="term" value="F:metal ion binding"/>
    <property type="evidence" value="ECO:0007669"/>
    <property type="project" value="UniProtKB-KW"/>
</dbReference>
<evidence type="ECO:0000259" key="5">
    <source>
        <dbReference type="PROSITE" id="PS50023"/>
    </source>
</evidence>
<reference evidence="6" key="1">
    <citation type="journal article" date="2021" name="Mol. Ecol. Resour.">
        <title>Apolygus lucorum genome provides insights into omnivorousness and mesophyll feeding.</title>
        <authorList>
            <person name="Liu Y."/>
            <person name="Liu H."/>
            <person name="Wang H."/>
            <person name="Huang T."/>
            <person name="Liu B."/>
            <person name="Yang B."/>
            <person name="Yin L."/>
            <person name="Li B."/>
            <person name="Zhang Y."/>
            <person name="Zhang S."/>
            <person name="Jiang F."/>
            <person name="Zhang X."/>
            <person name="Ren Y."/>
            <person name="Wang B."/>
            <person name="Wang S."/>
            <person name="Lu Y."/>
            <person name="Wu K."/>
            <person name="Fan W."/>
            <person name="Wang G."/>
        </authorList>
    </citation>
    <scope>NUCLEOTIDE SEQUENCE</scope>
    <source>
        <strain evidence="6">12Hb</strain>
    </source>
</reference>
<protein>
    <recommendedName>
        <fullName evidence="5">LIM zinc-binding domain-containing protein</fullName>
    </recommendedName>
</protein>
<evidence type="ECO:0000256" key="4">
    <source>
        <dbReference type="PROSITE-ProRule" id="PRU00125"/>
    </source>
</evidence>
<dbReference type="InterPro" id="IPR001781">
    <property type="entry name" value="Znf_LIM"/>
</dbReference>
<dbReference type="OrthoDB" id="25654at2759"/>
<dbReference type="EMBL" id="WIXP02000027">
    <property type="protein sequence ID" value="KAF6197500.1"/>
    <property type="molecule type" value="Genomic_DNA"/>
</dbReference>
<evidence type="ECO:0000256" key="1">
    <source>
        <dbReference type="ARBA" id="ARBA00022723"/>
    </source>
</evidence>
<sequence length="103" mass="12177">MRFDISWFTNVFPNQEPAAITLCSTCDRKVYPLEKVETDGKTFHRQCFRCSYCNCILRMESYTLNNGQLYCLTHFKQLFITKGNYDEGFGSNQHKRKWETPAN</sequence>
<dbReference type="PROSITE" id="PS50023">
    <property type="entry name" value="LIM_DOMAIN_2"/>
    <property type="match status" value="1"/>
</dbReference>
<dbReference type="FunFam" id="2.10.110.10:FF:000002">
    <property type="entry name" value="LIM domain and actin-binding 1"/>
    <property type="match status" value="1"/>
</dbReference>
<name>A0A8S9WIU1_APOLU</name>
<comment type="caution">
    <text evidence="6">The sequence shown here is derived from an EMBL/GenBank/DDBJ whole genome shotgun (WGS) entry which is preliminary data.</text>
</comment>
<dbReference type="Proteomes" id="UP000466442">
    <property type="component" value="Unassembled WGS sequence"/>
</dbReference>
<dbReference type="SUPFAM" id="SSF57716">
    <property type="entry name" value="Glucocorticoid receptor-like (DNA-binding domain)"/>
    <property type="match status" value="2"/>
</dbReference>
<evidence type="ECO:0000256" key="2">
    <source>
        <dbReference type="ARBA" id="ARBA00022833"/>
    </source>
</evidence>
<dbReference type="PROSITE" id="PS00478">
    <property type="entry name" value="LIM_DOMAIN_1"/>
    <property type="match status" value="1"/>
</dbReference>
<evidence type="ECO:0000313" key="7">
    <source>
        <dbReference type="Proteomes" id="UP000466442"/>
    </source>
</evidence>